<dbReference type="EMBL" id="JACBYQ010000001">
    <property type="protein sequence ID" value="NYE94882.1"/>
    <property type="molecule type" value="Genomic_DNA"/>
</dbReference>
<feature type="transmembrane region" description="Helical" evidence="1">
    <location>
        <begin position="281"/>
        <end position="297"/>
    </location>
</feature>
<feature type="transmembrane region" description="Helical" evidence="1">
    <location>
        <begin position="449"/>
        <end position="469"/>
    </location>
</feature>
<feature type="transmembrane region" description="Helical" evidence="1">
    <location>
        <begin position="332"/>
        <end position="353"/>
    </location>
</feature>
<organism evidence="2 3">
    <name type="scientific">Psychromicrobium silvestre</name>
    <dbReference type="NCBI Taxonomy" id="1645614"/>
    <lineage>
        <taxon>Bacteria</taxon>
        <taxon>Bacillati</taxon>
        <taxon>Actinomycetota</taxon>
        <taxon>Actinomycetes</taxon>
        <taxon>Micrococcales</taxon>
        <taxon>Micrococcaceae</taxon>
        <taxon>Psychromicrobium</taxon>
    </lineage>
</organism>
<feature type="transmembrane region" description="Helical" evidence="1">
    <location>
        <begin position="303"/>
        <end position="320"/>
    </location>
</feature>
<feature type="transmembrane region" description="Helical" evidence="1">
    <location>
        <begin position="63"/>
        <end position="84"/>
    </location>
</feature>
<feature type="transmembrane region" description="Helical" evidence="1">
    <location>
        <begin position="105"/>
        <end position="125"/>
    </location>
</feature>
<dbReference type="Pfam" id="PF20176">
    <property type="entry name" value="DUF6541"/>
    <property type="match status" value="1"/>
</dbReference>
<accession>A0A7Y9S7V8</accession>
<keyword evidence="3" id="KW-1185">Reference proteome</keyword>
<dbReference type="RefSeq" id="WP_179388595.1">
    <property type="nucleotide sequence ID" value="NZ_JACBYQ010000001.1"/>
</dbReference>
<evidence type="ECO:0000256" key="1">
    <source>
        <dbReference type="SAM" id="Phobius"/>
    </source>
</evidence>
<feature type="transmembrane region" description="Helical" evidence="1">
    <location>
        <begin position="224"/>
        <end position="244"/>
    </location>
</feature>
<proteinExistence type="predicted"/>
<dbReference type="InterPro" id="IPR046671">
    <property type="entry name" value="DUF6541"/>
</dbReference>
<feature type="transmembrane region" description="Helical" evidence="1">
    <location>
        <begin position="410"/>
        <end position="429"/>
    </location>
</feature>
<protein>
    <submittedName>
        <fullName evidence="2">Uncharacterized protein</fullName>
    </submittedName>
</protein>
<dbReference type="Proteomes" id="UP000521748">
    <property type="component" value="Unassembled WGS sequence"/>
</dbReference>
<feature type="transmembrane region" description="Helical" evidence="1">
    <location>
        <begin position="481"/>
        <end position="503"/>
    </location>
</feature>
<feature type="transmembrane region" description="Helical" evidence="1">
    <location>
        <begin position="32"/>
        <end position="57"/>
    </location>
</feature>
<feature type="transmembrane region" description="Helical" evidence="1">
    <location>
        <begin position="190"/>
        <end position="212"/>
    </location>
</feature>
<reference evidence="2 3" key="1">
    <citation type="submission" date="2020-07" db="EMBL/GenBank/DDBJ databases">
        <title>Sequencing the genomes of 1000 actinobacteria strains.</title>
        <authorList>
            <person name="Klenk H.-P."/>
        </authorList>
    </citation>
    <scope>NUCLEOTIDE SEQUENCE [LARGE SCALE GENOMIC DNA]</scope>
    <source>
        <strain evidence="2 3">DSM 102047</strain>
    </source>
</reference>
<keyword evidence="1" id="KW-0472">Membrane</keyword>
<feature type="transmembrane region" description="Helical" evidence="1">
    <location>
        <begin position="250"/>
        <end position="274"/>
    </location>
</feature>
<gene>
    <name evidence="2" type="ORF">FHU41_001103</name>
</gene>
<name>A0A7Y9S7V8_9MICC</name>
<keyword evidence="1" id="KW-0812">Transmembrane</keyword>
<feature type="transmembrane region" description="Helical" evidence="1">
    <location>
        <begin position="6"/>
        <end position="25"/>
    </location>
</feature>
<keyword evidence="1" id="KW-1133">Transmembrane helix</keyword>
<sequence>MSWLQTAPNVIAALLILFVPGLVLAKALGARGLIWWSAAAPLTVSLSSVGAVAAQLIHVRWSLLPLIGFTVISSVVVIVVRYIYHSRKHKEPLRLRWRPLPRLRSIAAFAVSLGIAAFILTVRFIKITGSPEHISQTYDNVFHLNAIRFIIDSGRGSSLTLGALDPNGGISFYPGAWHDIVALLAGSTGISIPVSVNIMNLLIAALVWPLGAMMLVKQVHGNRLIPIMITGALAGAFASFPYLMLEFGVLYPNLLSIALLPFALGMVIGFLGLAKTPRPERLLAFLLLAISGAGLALSHPSTAMTLMVFAIPPLIAWVFRSISTVYRSKRPVGFIAFPLIIFAAYIGVAYYIWVTIRPTEKASFWPPITTVPRALGEALSSAPQGGFISWTVLLLTALGIVYLIARRRAFWLLGCFLLSCALYIVVAGFPADQTRSFYTGVWYNDSNRLAAILPVVAIVVASSGGLWIAETLAKLKRVSSNWLRLPIVSVVATAVLIGSVAYFCQGESVKTAQVNAAKAYELTASSELLSTDELTLLSRLDNFVPEDSVVIDNPWTGASLVYAISDRNALIPAIGSPAVGASLTVINKLNKVASDPAVCPALKALNSYYVLDFGPQEINQGTEGFAGLDNLAAASGLKLLASDGEAKLYQVTACN</sequence>
<dbReference type="AlphaFoldDB" id="A0A7Y9S7V8"/>
<evidence type="ECO:0000313" key="3">
    <source>
        <dbReference type="Proteomes" id="UP000521748"/>
    </source>
</evidence>
<feature type="transmembrane region" description="Helical" evidence="1">
    <location>
        <begin position="387"/>
        <end position="405"/>
    </location>
</feature>
<comment type="caution">
    <text evidence="2">The sequence shown here is derived from an EMBL/GenBank/DDBJ whole genome shotgun (WGS) entry which is preliminary data.</text>
</comment>
<evidence type="ECO:0000313" key="2">
    <source>
        <dbReference type="EMBL" id="NYE94882.1"/>
    </source>
</evidence>